<dbReference type="STRING" id="693986.MOC_5772"/>
<dbReference type="PROSITE" id="PS50885">
    <property type="entry name" value="HAMP"/>
    <property type="match status" value="1"/>
</dbReference>
<dbReference type="InterPro" id="IPR050428">
    <property type="entry name" value="TCS_sensor_his_kinase"/>
</dbReference>
<reference evidence="15 16" key="1">
    <citation type="journal article" date="2014" name="PLoS ONE">
        <title>Genome Information of Methylobacterium oryzae, a Plant-Probiotic Methylotroph in the Phyllosphere.</title>
        <authorList>
            <person name="Kwak M.J."/>
            <person name="Jeong H."/>
            <person name="Madhaiyan M."/>
            <person name="Lee Y."/>
            <person name="Sa T.M."/>
            <person name="Oh T.K."/>
            <person name="Kim J.F."/>
        </authorList>
    </citation>
    <scope>NUCLEOTIDE SEQUENCE [LARGE SCALE GENOMIC DNA]</scope>
    <source>
        <strain evidence="15 16">CBMB20</strain>
    </source>
</reference>
<dbReference type="InterPro" id="IPR003594">
    <property type="entry name" value="HATPase_dom"/>
</dbReference>
<protein>
    <recommendedName>
        <fullName evidence="3">histidine kinase</fullName>
        <ecNumber evidence="3">2.7.13.3</ecNumber>
    </recommendedName>
</protein>
<accession>A0A089P1J7</accession>
<keyword evidence="6 12" id="KW-0812">Transmembrane</keyword>
<feature type="transmembrane region" description="Helical" evidence="12">
    <location>
        <begin position="194"/>
        <end position="217"/>
    </location>
</feature>
<keyword evidence="7 15" id="KW-0418">Kinase</keyword>
<keyword evidence="9" id="KW-0902">Two-component regulatory system</keyword>
<comment type="subcellular location">
    <subcellularLocation>
        <location evidence="2">Membrane</location>
    </subcellularLocation>
</comment>
<dbReference type="InterPro" id="IPR003660">
    <property type="entry name" value="HAMP_dom"/>
</dbReference>
<evidence type="ECO:0000256" key="10">
    <source>
        <dbReference type="ARBA" id="ARBA00023136"/>
    </source>
</evidence>
<dbReference type="GO" id="GO:0000160">
    <property type="term" value="P:phosphorelay signal transduction system"/>
    <property type="evidence" value="ECO:0007669"/>
    <property type="project" value="UniProtKB-KW"/>
</dbReference>
<dbReference type="InterPro" id="IPR005467">
    <property type="entry name" value="His_kinase_dom"/>
</dbReference>
<evidence type="ECO:0000313" key="16">
    <source>
        <dbReference type="Proteomes" id="UP000029492"/>
    </source>
</evidence>
<dbReference type="Gene3D" id="3.30.565.10">
    <property type="entry name" value="Histidine kinase-like ATPase, C-terminal domain"/>
    <property type="match status" value="1"/>
</dbReference>
<evidence type="ECO:0000256" key="11">
    <source>
        <dbReference type="SAM" id="MobiDB-lite"/>
    </source>
</evidence>
<evidence type="ECO:0000256" key="8">
    <source>
        <dbReference type="ARBA" id="ARBA00022989"/>
    </source>
</evidence>
<organism evidence="15 16">
    <name type="scientific">Methylobacterium oryzae CBMB20</name>
    <dbReference type="NCBI Taxonomy" id="693986"/>
    <lineage>
        <taxon>Bacteria</taxon>
        <taxon>Pseudomonadati</taxon>
        <taxon>Pseudomonadota</taxon>
        <taxon>Alphaproteobacteria</taxon>
        <taxon>Hyphomicrobiales</taxon>
        <taxon>Methylobacteriaceae</taxon>
        <taxon>Methylobacterium</taxon>
    </lineage>
</organism>
<comment type="catalytic activity">
    <reaction evidence="1">
        <text>ATP + protein L-histidine = ADP + protein N-phospho-L-histidine.</text>
        <dbReference type="EC" id="2.7.13.3"/>
    </reaction>
</comment>
<dbReference type="eggNOG" id="COG4191">
    <property type="taxonomic scope" value="Bacteria"/>
</dbReference>
<dbReference type="PROSITE" id="PS50109">
    <property type="entry name" value="HIS_KIN"/>
    <property type="match status" value="1"/>
</dbReference>
<dbReference type="GO" id="GO:0004673">
    <property type="term" value="F:protein histidine kinase activity"/>
    <property type="evidence" value="ECO:0007669"/>
    <property type="project" value="UniProtKB-EC"/>
</dbReference>
<evidence type="ECO:0000256" key="4">
    <source>
        <dbReference type="ARBA" id="ARBA00022553"/>
    </source>
</evidence>
<dbReference type="GO" id="GO:0005886">
    <property type="term" value="C:plasma membrane"/>
    <property type="evidence" value="ECO:0007669"/>
    <property type="project" value="TreeGrafter"/>
</dbReference>
<keyword evidence="10 12" id="KW-0472">Membrane</keyword>
<evidence type="ECO:0000256" key="1">
    <source>
        <dbReference type="ARBA" id="ARBA00000085"/>
    </source>
</evidence>
<keyword evidence="8 12" id="KW-1133">Transmembrane helix</keyword>
<sequence length="495" mass="52015">MPARSVTGVSVESDEAAAPAMPASAPSRDLPERRTARLGLSGRLFLVTVAFVVVAEVLTYVPAVANYRVEWMSDRLAAAQVAALVLDGRTGEPVSEALESRLLAGVNARAIAVRGGGAQRLLAIEPMPEQVADIVDLRDVTALSAIRGAWRTLVAPVREPIRVIGEGGIGFDRVEILLDEAPLRTAMIDYALRLLVSSLIIAAAAAGLVFVVLQVLIVRPVRRLATSITVFADDPEDAGRIIAPSRRSDEIGQAERALGRMQRSLADQLRQKRRLAELGLAVSKISHELRNLLTGAQLLGDRLEGTEDPTVQRVAPRLVGTLARAIRFCEATLAYGRVSERTPLLASTPLAPIFAELPDLAALAAHPVSVQVAAADLSVQADPEQLARALANLVRNAVQALDGAAVPEAAVRVVASRGAPGRITILVADNGPGLPARARENLFAPFQGSMRSGGTGLGLPIAAELIGINGGTLTLDASEAEGLSGARFRIVLPEG</sequence>
<dbReference type="PRINTS" id="PR00344">
    <property type="entry name" value="BCTRLSENSOR"/>
</dbReference>
<dbReference type="InterPro" id="IPR004358">
    <property type="entry name" value="Sig_transdc_His_kin-like_C"/>
</dbReference>
<feature type="transmembrane region" description="Helical" evidence="12">
    <location>
        <begin position="44"/>
        <end position="65"/>
    </location>
</feature>
<dbReference type="PANTHER" id="PTHR45436:SF5">
    <property type="entry name" value="SENSOR HISTIDINE KINASE TRCS"/>
    <property type="match status" value="1"/>
</dbReference>
<feature type="compositionally biased region" description="Low complexity" evidence="11">
    <location>
        <begin position="16"/>
        <end position="27"/>
    </location>
</feature>
<evidence type="ECO:0000256" key="6">
    <source>
        <dbReference type="ARBA" id="ARBA00022692"/>
    </source>
</evidence>
<gene>
    <name evidence="15" type="ORF">MOC_5772</name>
</gene>
<dbReference type="Pfam" id="PF02518">
    <property type="entry name" value="HATPase_c"/>
    <property type="match status" value="1"/>
</dbReference>
<evidence type="ECO:0000256" key="9">
    <source>
        <dbReference type="ARBA" id="ARBA00023012"/>
    </source>
</evidence>
<evidence type="ECO:0000256" key="3">
    <source>
        <dbReference type="ARBA" id="ARBA00012438"/>
    </source>
</evidence>
<keyword evidence="16" id="KW-1185">Reference proteome</keyword>
<evidence type="ECO:0000313" key="15">
    <source>
        <dbReference type="EMBL" id="AIQ93527.1"/>
    </source>
</evidence>
<keyword evidence="5" id="KW-0808">Transferase</keyword>
<keyword evidence="4" id="KW-0597">Phosphoprotein</keyword>
<evidence type="ECO:0000259" key="13">
    <source>
        <dbReference type="PROSITE" id="PS50109"/>
    </source>
</evidence>
<proteinExistence type="predicted"/>
<feature type="region of interest" description="Disordered" evidence="11">
    <location>
        <begin position="1"/>
        <end position="30"/>
    </location>
</feature>
<dbReference type="RefSeq" id="WP_043760176.1">
    <property type="nucleotide sequence ID" value="NZ_CP003811.1"/>
</dbReference>
<feature type="domain" description="HAMP" evidence="14">
    <location>
        <begin position="215"/>
        <end position="270"/>
    </location>
</feature>
<dbReference type="AlphaFoldDB" id="A0A089P1J7"/>
<dbReference type="SMART" id="SM00304">
    <property type="entry name" value="HAMP"/>
    <property type="match status" value="1"/>
</dbReference>
<dbReference type="InterPro" id="IPR036890">
    <property type="entry name" value="HATPase_C_sf"/>
</dbReference>
<dbReference type="PANTHER" id="PTHR45436">
    <property type="entry name" value="SENSOR HISTIDINE KINASE YKOH"/>
    <property type="match status" value="1"/>
</dbReference>
<evidence type="ECO:0000256" key="2">
    <source>
        <dbReference type="ARBA" id="ARBA00004370"/>
    </source>
</evidence>
<evidence type="ECO:0000256" key="5">
    <source>
        <dbReference type="ARBA" id="ARBA00022679"/>
    </source>
</evidence>
<evidence type="ECO:0000256" key="7">
    <source>
        <dbReference type="ARBA" id="ARBA00022777"/>
    </source>
</evidence>
<dbReference type="EC" id="2.7.13.3" evidence="3"/>
<dbReference type="KEGG" id="mor:MOC_5772"/>
<feature type="domain" description="Histidine kinase" evidence="13">
    <location>
        <begin position="284"/>
        <end position="495"/>
    </location>
</feature>
<evidence type="ECO:0000259" key="14">
    <source>
        <dbReference type="PROSITE" id="PS50885"/>
    </source>
</evidence>
<dbReference type="EMBL" id="CP003811">
    <property type="protein sequence ID" value="AIQ93527.1"/>
    <property type="molecule type" value="Genomic_DNA"/>
</dbReference>
<evidence type="ECO:0000256" key="12">
    <source>
        <dbReference type="SAM" id="Phobius"/>
    </source>
</evidence>
<dbReference type="HOGENOM" id="CLU_040271_0_0_5"/>
<dbReference type="SUPFAM" id="SSF55874">
    <property type="entry name" value="ATPase domain of HSP90 chaperone/DNA topoisomerase II/histidine kinase"/>
    <property type="match status" value="1"/>
</dbReference>
<dbReference type="SMART" id="SM00387">
    <property type="entry name" value="HATPase_c"/>
    <property type="match status" value="1"/>
</dbReference>
<dbReference type="Proteomes" id="UP000029492">
    <property type="component" value="Chromosome"/>
</dbReference>
<name>A0A089P1J7_9HYPH</name>
<dbReference type="Gene3D" id="1.10.287.130">
    <property type="match status" value="1"/>
</dbReference>